<feature type="domain" description="Glycosyl transferase family 1" evidence="2">
    <location>
        <begin position="173"/>
        <end position="334"/>
    </location>
</feature>
<organism evidence="3 4">
    <name type="scientific">Paenibacillus sambharensis</name>
    <dbReference type="NCBI Taxonomy" id="1803190"/>
    <lineage>
        <taxon>Bacteria</taxon>
        <taxon>Bacillati</taxon>
        <taxon>Bacillota</taxon>
        <taxon>Bacilli</taxon>
        <taxon>Bacillales</taxon>
        <taxon>Paenibacillaceae</taxon>
        <taxon>Paenibacillus</taxon>
    </lineage>
</organism>
<evidence type="ECO:0000313" key="4">
    <source>
        <dbReference type="Proteomes" id="UP000249522"/>
    </source>
</evidence>
<accession>A0A2W1LNB6</accession>
<dbReference type="Gene3D" id="3.40.50.2000">
    <property type="entry name" value="Glycogen Phosphorylase B"/>
    <property type="match status" value="2"/>
</dbReference>
<dbReference type="PANTHER" id="PTHR46401">
    <property type="entry name" value="GLYCOSYLTRANSFERASE WBBK-RELATED"/>
    <property type="match status" value="1"/>
</dbReference>
<dbReference type="Proteomes" id="UP000249522">
    <property type="component" value="Unassembled WGS sequence"/>
</dbReference>
<keyword evidence="1 3" id="KW-0808">Transferase</keyword>
<comment type="caution">
    <text evidence="3">The sequence shown here is derived from an EMBL/GenBank/DDBJ whole genome shotgun (WGS) entry which is preliminary data.</text>
</comment>
<proteinExistence type="predicted"/>
<sequence>MFYRSNNMINQLLPTLSYGDAVSNSAVNMMKVLRSMGLKSNIYAQNIHPKMTKYAQHADSCPKNYPVIYHHSTGSELSYTIPNFTNTKVLVYHNVTPPSFFAGYSGTMQRLCQEGRDQLTFLSEHMDVSIAVSEYNRSELLELGYKNTFISPIIVNYEDYAEEPDQKLLKSLQDSPESKNILFVGRIAPNKKQEDVIKSFYYYHKYINSNSKLTLVGSYGGMERYYSELVHLIEHLQLQDHVVITGHIPFTKILAYYKGSDLFLCMSEHEGFCVPIVEAMYFQLPIIAYKSSAIPDTLGNGGFLTTSKDYKSNAELMHILLAEQELQDKLLANQRVQLQRFSKEAAINQFVAILKQNSIIK</sequence>
<dbReference type="PANTHER" id="PTHR46401:SF2">
    <property type="entry name" value="GLYCOSYLTRANSFERASE WBBK-RELATED"/>
    <property type="match status" value="1"/>
</dbReference>
<dbReference type="AlphaFoldDB" id="A0A2W1LNB6"/>
<gene>
    <name evidence="3" type="ORF">DNH61_07690</name>
</gene>
<dbReference type="GO" id="GO:0016757">
    <property type="term" value="F:glycosyltransferase activity"/>
    <property type="evidence" value="ECO:0007669"/>
    <property type="project" value="InterPro"/>
</dbReference>
<reference evidence="3 4" key="1">
    <citation type="submission" date="2018-06" db="EMBL/GenBank/DDBJ databases">
        <title>Paenibacillus imtechensis sp. nov.</title>
        <authorList>
            <person name="Pinnaka A.K."/>
            <person name="Singh H."/>
            <person name="Kaur M."/>
        </authorList>
    </citation>
    <scope>NUCLEOTIDE SEQUENCE [LARGE SCALE GENOMIC DNA]</scope>
    <source>
        <strain evidence="3 4">SMB1</strain>
    </source>
</reference>
<dbReference type="OrthoDB" id="9787617at2"/>
<dbReference type="InterPro" id="IPR001296">
    <property type="entry name" value="Glyco_trans_1"/>
</dbReference>
<dbReference type="GO" id="GO:0009103">
    <property type="term" value="P:lipopolysaccharide biosynthetic process"/>
    <property type="evidence" value="ECO:0007669"/>
    <property type="project" value="TreeGrafter"/>
</dbReference>
<dbReference type="EMBL" id="QKRB01000038">
    <property type="protein sequence ID" value="PZD96385.1"/>
    <property type="molecule type" value="Genomic_DNA"/>
</dbReference>
<evidence type="ECO:0000313" key="3">
    <source>
        <dbReference type="EMBL" id="PZD96385.1"/>
    </source>
</evidence>
<protein>
    <submittedName>
        <fullName evidence="3">Glycosyltransferase</fullName>
    </submittedName>
</protein>
<evidence type="ECO:0000259" key="2">
    <source>
        <dbReference type="Pfam" id="PF00534"/>
    </source>
</evidence>
<name>A0A2W1LNB6_9BACL</name>
<dbReference type="Pfam" id="PF00534">
    <property type="entry name" value="Glycos_transf_1"/>
    <property type="match status" value="1"/>
</dbReference>
<dbReference type="SUPFAM" id="SSF53756">
    <property type="entry name" value="UDP-Glycosyltransferase/glycogen phosphorylase"/>
    <property type="match status" value="1"/>
</dbReference>
<keyword evidence="4" id="KW-1185">Reference proteome</keyword>
<evidence type="ECO:0000256" key="1">
    <source>
        <dbReference type="ARBA" id="ARBA00022679"/>
    </source>
</evidence>